<evidence type="ECO:0000313" key="1">
    <source>
        <dbReference type="EMBL" id="KKK73323.1"/>
    </source>
</evidence>
<proteinExistence type="predicted"/>
<accession>A0A0F8XWH4</accession>
<reference evidence="1" key="1">
    <citation type="journal article" date="2015" name="Nature">
        <title>Complex archaea that bridge the gap between prokaryotes and eukaryotes.</title>
        <authorList>
            <person name="Spang A."/>
            <person name="Saw J.H."/>
            <person name="Jorgensen S.L."/>
            <person name="Zaremba-Niedzwiedzka K."/>
            <person name="Martijn J."/>
            <person name="Lind A.E."/>
            <person name="van Eijk R."/>
            <person name="Schleper C."/>
            <person name="Guy L."/>
            <person name="Ettema T.J."/>
        </authorList>
    </citation>
    <scope>NUCLEOTIDE SEQUENCE</scope>
</reference>
<name>A0A0F8XWH4_9ZZZZ</name>
<feature type="non-terminal residue" evidence="1">
    <location>
        <position position="35"/>
    </location>
</feature>
<protein>
    <submittedName>
        <fullName evidence="1">Uncharacterized protein</fullName>
    </submittedName>
</protein>
<organism evidence="1">
    <name type="scientific">marine sediment metagenome</name>
    <dbReference type="NCBI Taxonomy" id="412755"/>
    <lineage>
        <taxon>unclassified sequences</taxon>
        <taxon>metagenomes</taxon>
        <taxon>ecological metagenomes</taxon>
    </lineage>
</organism>
<dbReference type="EMBL" id="LAZR01056834">
    <property type="protein sequence ID" value="KKK73323.1"/>
    <property type="molecule type" value="Genomic_DNA"/>
</dbReference>
<dbReference type="AlphaFoldDB" id="A0A0F8XWH4"/>
<sequence>MSLHCPRLFSSHHFAHSVASSLLLFRLLFRFLACI</sequence>
<gene>
    <name evidence="1" type="ORF">LCGC14_2894970</name>
</gene>
<comment type="caution">
    <text evidence="1">The sequence shown here is derived from an EMBL/GenBank/DDBJ whole genome shotgun (WGS) entry which is preliminary data.</text>
</comment>